<organism evidence="2 3">
    <name type="scientific">Cymbomonas tetramitiformis</name>
    <dbReference type="NCBI Taxonomy" id="36881"/>
    <lineage>
        <taxon>Eukaryota</taxon>
        <taxon>Viridiplantae</taxon>
        <taxon>Chlorophyta</taxon>
        <taxon>Pyramimonadophyceae</taxon>
        <taxon>Pyramimonadales</taxon>
        <taxon>Pyramimonadaceae</taxon>
        <taxon>Cymbomonas</taxon>
    </lineage>
</organism>
<feature type="region of interest" description="Disordered" evidence="1">
    <location>
        <begin position="79"/>
        <end position="100"/>
    </location>
</feature>
<feature type="compositionally biased region" description="Polar residues" evidence="1">
    <location>
        <begin position="84"/>
        <end position="93"/>
    </location>
</feature>
<dbReference type="Proteomes" id="UP001190700">
    <property type="component" value="Unassembled WGS sequence"/>
</dbReference>
<evidence type="ECO:0000313" key="3">
    <source>
        <dbReference type="Proteomes" id="UP001190700"/>
    </source>
</evidence>
<protein>
    <submittedName>
        <fullName evidence="2">Uncharacterized protein</fullName>
    </submittedName>
</protein>
<name>A0AAE0GQA1_9CHLO</name>
<evidence type="ECO:0000313" key="2">
    <source>
        <dbReference type="EMBL" id="KAK3282337.1"/>
    </source>
</evidence>
<reference evidence="2 3" key="1">
    <citation type="journal article" date="2015" name="Genome Biol. Evol.">
        <title>Comparative Genomics of a Bacterivorous Green Alga Reveals Evolutionary Causalities and Consequences of Phago-Mixotrophic Mode of Nutrition.</title>
        <authorList>
            <person name="Burns J.A."/>
            <person name="Paasch A."/>
            <person name="Narechania A."/>
            <person name="Kim E."/>
        </authorList>
    </citation>
    <scope>NUCLEOTIDE SEQUENCE [LARGE SCALE GENOMIC DNA]</scope>
    <source>
        <strain evidence="2 3">PLY_AMNH</strain>
    </source>
</reference>
<proteinExistence type="predicted"/>
<evidence type="ECO:0000256" key="1">
    <source>
        <dbReference type="SAM" id="MobiDB-lite"/>
    </source>
</evidence>
<dbReference type="EMBL" id="LGRX02003364">
    <property type="protein sequence ID" value="KAK3282337.1"/>
    <property type="molecule type" value="Genomic_DNA"/>
</dbReference>
<accession>A0AAE0GQA1</accession>
<keyword evidence="3" id="KW-1185">Reference proteome</keyword>
<sequence length="100" mass="10859">MELVQGVLLDPKRTRRDFRALQAKEECAFVVYLAPDGTFEAVAGDEEIDAEPTSDEDHLDKVYATVESTRPQNFGVVALEGASGSPTSETPSNGLHLGFF</sequence>
<comment type="caution">
    <text evidence="2">The sequence shown here is derived from an EMBL/GenBank/DDBJ whole genome shotgun (WGS) entry which is preliminary data.</text>
</comment>
<dbReference type="AlphaFoldDB" id="A0AAE0GQA1"/>
<gene>
    <name evidence="2" type="ORF">CYMTET_9918</name>
</gene>